<dbReference type="InterPro" id="IPR050281">
    <property type="entry name" value="Flavin_monoamine_oxidase"/>
</dbReference>
<keyword evidence="9" id="KW-1185">Reference proteome</keyword>
<dbReference type="AlphaFoldDB" id="A0A364Y7W0"/>
<gene>
    <name evidence="8" type="ORF">DQQ10_03665</name>
</gene>
<name>A0A364Y7W0_9BACT</name>
<keyword evidence="5" id="KW-0073">Auxin biosynthesis</keyword>
<evidence type="ECO:0000256" key="2">
    <source>
        <dbReference type="ARBA" id="ARBA00005833"/>
    </source>
</evidence>
<comment type="pathway">
    <text evidence="1">Plant hormone metabolism; auxin biosynthesis.</text>
</comment>
<dbReference type="GO" id="GO:0009851">
    <property type="term" value="P:auxin biosynthetic process"/>
    <property type="evidence" value="ECO:0007669"/>
    <property type="project" value="UniProtKB-KW"/>
</dbReference>
<dbReference type="RefSeq" id="WP_112745411.1">
    <property type="nucleotide sequence ID" value="NZ_QMFY01000001.1"/>
</dbReference>
<evidence type="ECO:0000256" key="4">
    <source>
        <dbReference type="ARBA" id="ARBA00017871"/>
    </source>
</evidence>
<dbReference type="SUPFAM" id="SSF54373">
    <property type="entry name" value="FAD-linked reductases, C-terminal domain"/>
    <property type="match status" value="1"/>
</dbReference>
<evidence type="ECO:0000313" key="8">
    <source>
        <dbReference type="EMBL" id="RAW03196.1"/>
    </source>
</evidence>
<dbReference type="OrthoDB" id="56323at2"/>
<dbReference type="SUPFAM" id="SSF51905">
    <property type="entry name" value="FAD/NAD(P)-binding domain"/>
    <property type="match status" value="1"/>
</dbReference>
<dbReference type="Pfam" id="PF01593">
    <property type="entry name" value="Amino_oxidase"/>
    <property type="match status" value="1"/>
</dbReference>
<feature type="domain" description="Amine oxidase" evidence="7">
    <location>
        <begin position="12"/>
        <end position="420"/>
    </location>
</feature>
<reference evidence="8 9" key="1">
    <citation type="submission" date="2018-06" db="EMBL/GenBank/DDBJ databases">
        <title>Chryseolinea flavus sp. nov., a member of the phylum Bacteroidetes isolated from soil.</title>
        <authorList>
            <person name="Li Y."/>
            <person name="Wang J."/>
        </authorList>
    </citation>
    <scope>NUCLEOTIDE SEQUENCE [LARGE SCALE GENOMIC DNA]</scope>
    <source>
        <strain evidence="8 9">SDU1-6</strain>
    </source>
</reference>
<comment type="similarity">
    <text evidence="2">Belongs to the tryptophan 2-monooxygenase family.</text>
</comment>
<dbReference type="PANTHER" id="PTHR10742:SF410">
    <property type="entry name" value="LYSINE-SPECIFIC HISTONE DEMETHYLASE 2"/>
    <property type="match status" value="1"/>
</dbReference>
<dbReference type="EC" id="1.13.12.3" evidence="3"/>
<proteinExistence type="inferred from homology"/>
<evidence type="ECO:0000256" key="3">
    <source>
        <dbReference type="ARBA" id="ARBA00012535"/>
    </source>
</evidence>
<evidence type="ECO:0000256" key="5">
    <source>
        <dbReference type="ARBA" id="ARBA00023070"/>
    </source>
</evidence>
<dbReference type="Proteomes" id="UP000251889">
    <property type="component" value="Unassembled WGS sequence"/>
</dbReference>
<comment type="catalytic activity">
    <reaction evidence="6">
        <text>L-tryptophan + O2 = indole-3-acetamide + CO2 + H2O</text>
        <dbReference type="Rhea" id="RHEA:16165"/>
        <dbReference type="ChEBI" id="CHEBI:15377"/>
        <dbReference type="ChEBI" id="CHEBI:15379"/>
        <dbReference type="ChEBI" id="CHEBI:16031"/>
        <dbReference type="ChEBI" id="CHEBI:16526"/>
        <dbReference type="ChEBI" id="CHEBI:57912"/>
        <dbReference type="EC" id="1.13.12.3"/>
    </reaction>
</comment>
<dbReference type="InterPro" id="IPR002937">
    <property type="entry name" value="Amino_oxidase"/>
</dbReference>
<sequence>MIDIIIVGAGAAGLSAARTLGKTKKVLVLEARDRIGGRIHTVHDKTFSVPIEYGAEFIHGDLPVTKSLLEEASIKSRKGEGKVWNVYAGKLSEGEFYTEGWDDMLAKLKALQEDISINEFLQRYFNDEKYKDLRESVVQFVSGYDAADPEKASALSLRDEWLAEEDLTGYHPEGGYGGLINFLYDECLKQNVTFKLNQEVVAITWKKGEGMVMLSDGSFFEGRRVLITVPPAVLKAKPIIFSPDIPQQLDAIQKIETGGVIKFVVEFKEAYWEKDDYRFRTMNNLHFLFSDAEIPTWWTQKPKDVPLLTGWLAGPVLKEIDRSPEALLARCQRSLMYLLNCSKAALVSHIRGIKIIDWSNDPLAGGAYAYRSVEGNKTLKILSQPIQDTIYFAGEAYYDGPAMGTVEAAFQSSELVARNINGDNR</sequence>
<protein>
    <recommendedName>
        <fullName evidence="4">Tryptophan 2-monooxygenase</fullName>
        <ecNumber evidence="3">1.13.12.3</ecNumber>
    </recommendedName>
</protein>
<accession>A0A364Y7W0</accession>
<dbReference type="InterPro" id="IPR036188">
    <property type="entry name" value="FAD/NAD-bd_sf"/>
</dbReference>
<comment type="caution">
    <text evidence="8">The sequence shown here is derived from an EMBL/GenBank/DDBJ whole genome shotgun (WGS) entry which is preliminary data.</text>
</comment>
<evidence type="ECO:0000313" key="9">
    <source>
        <dbReference type="Proteomes" id="UP000251889"/>
    </source>
</evidence>
<dbReference type="EMBL" id="QMFY01000001">
    <property type="protein sequence ID" value="RAW03196.1"/>
    <property type="molecule type" value="Genomic_DNA"/>
</dbReference>
<organism evidence="8 9">
    <name type="scientific">Pseudochryseolinea flava</name>
    <dbReference type="NCBI Taxonomy" id="2059302"/>
    <lineage>
        <taxon>Bacteria</taxon>
        <taxon>Pseudomonadati</taxon>
        <taxon>Bacteroidota</taxon>
        <taxon>Cytophagia</taxon>
        <taxon>Cytophagales</taxon>
        <taxon>Fulvivirgaceae</taxon>
        <taxon>Pseudochryseolinea</taxon>
    </lineage>
</organism>
<evidence type="ECO:0000259" key="7">
    <source>
        <dbReference type="Pfam" id="PF01593"/>
    </source>
</evidence>
<evidence type="ECO:0000256" key="1">
    <source>
        <dbReference type="ARBA" id="ARBA00004814"/>
    </source>
</evidence>
<dbReference type="GO" id="GO:0050361">
    <property type="term" value="F:tryptophan 2-monooxygenase activity"/>
    <property type="evidence" value="ECO:0007669"/>
    <property type="project" value="UniProtKB-EC"/>
</dbReference>
<dbReference type="Gene3D" id="3.50.50.60">
    <property type="entry name" value="FAD/NAD(P)-binding domain"/>
    <property type="match status" value="1"/>
</dbReference>
<evidence type="ECO:0000256" key="6">
    <source>
        <dbReference type="ARBA" id="ARBA00047321"/>
    </source>
</evidence>
<dbReference type="PANTHER" id="PTHR10742">
    <property type="entry name" value="FLAVIN MONOAMINE OXIDASE"/>
    <property type="match status" value="1"/>
</dbReference>